<gene>
    <name evidence="3" type="ORF">GCM10017621_23860</name>
</gene>
<dbReference type="GO" id="GO:0008889">
    <property type="term" value="F:glycerophosphodiester phosphodiesterase activity"/>
    <property type="evidence" value="ECO:0007669"/>
    <property type="project" value="TreeGrafter"/>
</dbReference>
<dbReference type="PANTHER" id="PTHR46320:SF1">
    <property type="entry name" value="GLYCEROPHOSPHODIESTER PHOSPHODIESTERASE 1"/>
    <property type="match status" value="1"/>
</dbReference>
<dbReference type="CDD" id="cd08566">
    <property type="entry name" value="GDPD_AtGDE_like"/>
    <property type="match status" value="1"/>
</dbReference>
<dbReference type="GO" id="GO:0006580">
    <property type="term" value="P:ethanolamine metabolic process"/>
    <property type="evidence" value="ECO:0007669"/>
    <property type="project" value="TreeGrafter"/>
</dbReference>
<dbReference type="GO" id="GO:0070291">
    <property type="term" value="P:N-acylethanolamine metabolic process"/>
    <property type="evidence" value="ECO:0007669"/>
    <property type="project" value="TreeGrafter"/>
</dbReference>
<accession>A0A9W6IM79</accession>
<organism evidence="3 4">
    <name type="scientific">Maricaulis virginensis</name>
    <dbReference type="NCBI Taxonomy" id="144022"/>
    <lineage>
        <taxon>Bacteria</taxon>
        <taxon>Pseudomonadati</taxon>
        <taxon>Pseudomonadota</taxon>
        <taxon>Alphaproteobacteria</taxon>
        <taxon>Maricaulales</taxon>
        <taxon>Maricaulaceae</taxon>
        <taxon>Maricaulis</taxon>
    </lineage>
</organism>
<dbReference type="RefSeq" id="WP_271187237.1">
    <property type="nucleotide sequence ID" value="NZ_BSFE01000006.1"/>
</dbReference>
<reference evidence="3" key="1">
    <citation type="journal article" date="2014" name="Int. J. Syst. Evol. Microbiol.">
        <title>Complete genome sequence of Corynebacterium casei LMG S-19264T (=DSM 44701T), isolated from a smear-ripened cheese.</title>
        <authorList>
            <consortium name="US DOE Joint Genome Institute (JGI-PGF)"/>
            <person name="Walter F."/>
            <person name="Albersmeier A."/>
            <person name="Kalinowski J."/>
            <person name="Ruckert C."/>
        </authorList>
    </citation>
    <scope>NUCLEOTIDE SEQUENCE</scope>
    <source>
        <strain evidence="3">VKM B-1513</strain>
    </source>
</reference>
<dbReference type="EMBL" id="BSFE01000006">
    <property type="protein sequence ID" value="GLK52878.1"/>
    <property type="molecule type" value="Genomic_DNA"/>
</dbReference>
<evidence type="ECO:0000313" key="3">
    <source>
        <dbReference type="EMBL" id="GLK52878.1"/>
    </source>
</evidence>
<dbReference type="PROSITE" id="PS51257">
    <property type="entry name" value="PROKAR_LIPOPROTEIN"/>
    <property type="match status" value="1"/>
</dbReference>
<comment type="caution">
    <text evidence="3">The sequence shown here is derived from an EMBL/GenBank/DDBJ whole genome shotgun (WGS) entry which is preliminary data.</text>
</comment>
<name>A0A9W6IM79_9PROT</name>
<dbReference type="Pfam" id="PF03009">
    <property type="entry name" value="GDPD"/>
    <property type="match status" value="1"/>
</dbReference>
<keyword evidence="4" id="KW-1185">Reference proteome</keyword>
<evidence type="ECO:0000259" key="2">
    <source>
        <dbReference type="PROSITE" id="PS51704"/>
    </source>
</evidence>
<evidence type="ECO:0000313" key="4">
    <source>
        <dbReference type="Proteomes" id="UP001143486"/>
    </source>
</evidence>
<feature type="domain" description="GP-PDE" evidence="2">
    <location>
        <begin position="44"/>
        <end position="276"/>
    </location>
</feature>
<dbReference type="GO" id="GO:0006644">
    <property type="term" value="P:phospholipid metabolic process"/>
    <property type="evidence" value="ECO:0007669"/>
    <property type="project" value="TreeGrafter"/>
</dbReference>
<protein>
    <recommendedName>
        <fullName evidence="2">GP-PDE domain-containing protein</fullName>
    </recommendedName>
</protein>
<dbReference type="InterPro" id="IPR017946">
    <property type="entry name" value="PLC-like_Pdiesterase_TIM-brl"/>
</dbReference>
<proteinExistence type="predicted"/>
<dbReference type="GO" id="GO:0005886">
    <property type="term" value="C:plasma membrane"/>
    <property type="evidence" value="ECO:0007669"/>
    <property type="project" value="TreeGrafter"/>
</dbReference>
<dbReference type="InterPro" id="IPR030395">
    <property type="entry name" value="GP_PDE_dom"/>
</dbReference>
<dbReference type="SUPFAM" id="SSF51695">
    <property type="entry name" value="PLC-like phosphodiesterases"/>
    <property type="match status" value="1"/>
</dbReference>
<dbReference type="Gene3D" id="3.20.20.190">
    <property type="entry name" value="Phosphatidylinositol (PI) phosphodiesterase"/>
    <property type="match status" value="1"/>
</dbReference>
<dbReference type="Proteomes" id="UP001143486">
    <property type="component" value="Unassembled WGS sequence"/>
</dbReference>
<sequence>MLKRLIPSLLVLAAACSPSAPSVAETALAAPAIQLDCFRETGAAMLAAHRAGPAPGYPENALSTLRRLADLGVLYAEIDVRRSADGVLFLLHDDTLDRTTTGAGSLDGLAWGTLSGTTLRDPDGTIVEDTIPTLADALTVAREAGLVLNLDLKSVSPEEIIGFVHEHDARDEVAIIAYSVDQAAAIHALDDGLLLSAPNDPAALQAAGANLEAVYIWTGVGAADADQDARLAEAGLETSAGLFRLENGDPAVYQAAAAAGVELLSIDDVDTAVVALGGADVLQAQIAACIVD</sequence>
<dbReference type="AlphaFoldDB" id="A0A9W6IM79"/>
<feature type="chain" id="PRO_5040825363" description="GP-PDE domain-containing protein" evidence="1">
    <location>
        <begin position="25"/>
        <end position="292"/>
    </location>
</feature>
<feature type="signal peptide" evidence="1">
    <location>
        <begin position="1"/>
        <end position="24"/>
    </location>
</feature>
<reference evidence="3" key="2">
    <citation type="submission" date="2023-01" db="EMBL/GenBank/DDBJ databases">
        <authorList>
            <person name="Sun Q."/>
            <person name="Evtushenko L."/>
        </authorList>
    </citation>
    <scope>NUCLEOTIDE SEQUENCE</scope>
    <source>
        <strain evidence="3">VKM B-1513</strain>
    </source>
</reference>
<dbReference type="PANTHER" id="PTHR46320">
    <property type="entry name" value="GLYCEROPHOSPHODIESTER PHOSPHODIESTERASE 1"/>
    <property type="match status" value="1"/>
</dbReference>
<keyword evidence="1" id="KW-0732">Signal</keyword>
<evidence type="ECO:0000256" key="1">
    <source>
        <dbReference type="SAM" id="SignalP"/>
    </source>
</evidence>
<dbReference type="PROSITE" id="PS51704">
    <property type="entry name" value="GP_PDE"/>
    <property type="match status" value="1"/>
</dbReference>